<feature type="domain" description="STAS" evidence="4">
    <location>
        <begin position="32"/>
        <end position="123"/>
    </location>
</feature>
<evidence type="ECO:0000259" key="4">
    <source>
        <dbReference type="PROSITE" id="PS50801"/>
    </source>
</evidence>
<dbReference type="RefSeq" id="WP_345567027.1">
    <property type="nucleotide sequence ID" value="NZ_BAAAZX010000017.1"/>
</dbReference>
<dbReference type="InterPro" id="IPR036388">
    <property type="entry name" value="WH-like_DNA-bd_sf"/>
</dbReference>
<protein>
    <recommendedName>
        <fullName evidence="2">Anti-sigma factor antagonist</fullName>
    </recommendedName>
</protein>
<dbReference type="CDD" id="cd07043">
    <property type="entry name" value="STAS_anti-anti-sigma_factors"/>
    <property type="match status" value="1"/>
</dbReference>
<dbReference type="Gene3D" id="3.30.750.24">
    <property type="entry name" value="STAS domain"/>
    <property type="match status" value="1"/>
</dbReference>
<evidence type="ECO:0000313" key="6">
    <source>
        <dbReference type="EMBL" id="GAA4008617.1"/>
    </source>
</evidence>
<sequence length="237" mass="25152">MSERTLPSQLTAEDETASADTCPVSGHQQPTLGIETRPEGDRTAVVVTGEIDIAGVQELGDALFGALRRSVHGIDLDLSGVDFCDCSGLNVLVRVRRHARQSGKDLAVRATSAAVRRLLAGTGTLSLFAVSGARAARPETEPELRAEIMHLERAMQTRPVIDLARGVLMASFGLSAEEAWTVLVEASQNTNTKLREVAHDLVDAVNGEGLPEPVRQQVAATVTRLRTSPAAAGDKEA</sequence>
<evidence type="ECO:0000313" key="7">
    <source>
        <dbReference type="Proteomes" id="UP001500456"/>
    </source>
</evidence>
<dbReference type="InterPro" id="IPR036513">
    <property type="entry name" value="STAS_dom_sf"/>
</dbReference>
<name>A0ABP7S9F8_9ACTN</name>
<accession>A0ABP7S9F8</accession>
<dbReference type="Proteomes" id="UP001500456">
    <property type="component" value="Unassembled WGS sequence"/>
</dbReference>
<dbReference type="Gene3D" id="1.10.10.10">
    <property type="entry name" value="Winged helix-like DNA-binding domain superfamily/Winged helix DNA-binding domain"/>
    <property type="match status" value="1"/>
</dbReference>
<feature type="compositionally biased region" description="Polar residues" evidence="3">
    <location>
        <begin position="1"/>
        <end position="11"/>
    </location>
</feature>
<evidence type="ECO:0000256" key="1">
    <source>
        <dbReference type="ARBA" id="ARBA00009013"/>
    </source>
</evidence>
<dbReference type="EMBL" id="BAAAZX010000017">
    <property type="protein sequence ID" value="GAA4008617.1"/>
    <property type="molecule type" value="Genomic_DNA"/>
</dbReference>
<dbReference type="PANTHER" id="PTHR33495:SF2">
    <property type="entry name" value="ANTI-SIGMA FACTOR ANTAGONIST TM_1081-RELATED"/>
    <property type="match status" value="1"/>
</dbReference>
<dbReference type="PANTHER" id="PTHR33495">
    <property type="entry name" value="ANTI-SIGMA FACTOR ANTAGONIST TM_1081-RELATED-RELATED"/>
    <property type="match status" value="1"/>
</dbReference>
<gene>
    <name evidence="6" type="ORF">GCM10022232_56460</name>
</gene>
<dbReference type="InterPro" id="IPR058548">
    <property type="entry name" value="MlaB-like_STAS"/>
</dbReference>
<evidence type="ECO:0000256" key="3">
    <source>
        <dbReference type="SAM" id="MobiDB-lite"/>
    </source>
</evidence>
<feature type="domain" description="ANTAR" evidence="5">
    <location>
        <begin position="141"/>
        <end position="202"/>
    </location>
</feature>
<evidence type="ECO:0000259" key="5">
    <source>
        <dbReference type="PROSITE" id="PS50921"/>
    </source>
</evidence>
<dbReference type="InterPro" id="IPR005561">
    <property type="entry name" value="ANTAR"/>
</dbReference>
<dbReference type="Pfam" id="PF03861">
    <property type="entry name" value="ANTAR"/>
    <property type="match status" value="1"/>
</dbReference>
<dbReference type="PROSITE" id="PS50801">
    <property type="entry name" value="STAS"/>
    <property type="match status" value="1"/>
</dbReference>
<organism evidence="6 7">
    <name type="scientific">Streptomyces plumbiresistens</name>
    <dbReference type="NCBI Taxonomy" id="511811"/>
    <lineage>
        <taxon>Bacteria</taxon>
        <taxon>Bacillati</taxon>
        <taxon>Actinomycetota</taxon>
        <taxon>Actinomycetes</taxon>
        <taxon>Kitasatosporales</taxon>
        <taxon>Streptomycetaceae</taxon>
        <taxon>Streptomyces</taxon>
    </lineage>
</organism>
<dbReference type="NCBIfam" id="TIGR00377">
    <property type="entry name" value="ant_ant_sig"/>
    <property type="match status" value="1"/>
</dbReference>
<dbReference type="Pfam" id="PF13466">
    <property type="entry name" value="STAS_2"/>
    <property type="match status" value="1"/>
</dbReference>
<dbReference type="SMART" id="SM01012">
    <property type="entry name" value="ANTAR"/>
    <property type="match status" value="1"/>
</dbReference>
<reference evidence="7" key="1">
    <citation type="journal article" date="2019" name="Int. J. Syst. Evol. Microbiol.">
        <title>The Global Catalogue of Microorganisms (GCM) 10K type strain sequencing project: providing services to taxonomists for standard genome sequencing and annotation.</title>
        <authorList>
            <consortium name="The Broad Institute Genomics Platform"/>
            <consortium name="The Broad Institute Genome Sequencing Center for Infectious Disease"/>
            <person name="Wu L."/>
            <person name="Ma J."/>
        </authorList>
    </citation>
    <scope>NUCLEOTIDE SEQUENCE [LARGE SCALE GENOMIC DNA]</scope>
    <source>
        <strain evidence="7">JCM 16924</strain>
    </source>
</reference>
<keyword evidence="7" id="KW-1185">Reference proteome</keyword>
<feature type="region of interest" description="Disordered" evidence="3">
    <location>
        <begin position="1"/>
        <end position="35"/>
    </location>
</feature>
<comment type="caution">
    <text evidence="6">The sequence shown here is derived from an EMBL/GenBank/DDBJ whole genome shotgun (WGS) entry which is preliminary data.</text>
</comment>
<dbReference type="SUPFAM" id="SSF52091">
    <property type="entry name" value="SpoIIaa-like"/>
    <property type="match status" value="1"/>
</dbReference>
<dbReference type="PROSITE" id="PS50921">
    <property type="entry name" value="ANTAR"/>
    <property type="match status" value="1"/>
</dbReference>
<proteinExistence type="inferred from homology"/>
<dbReference type="InterPro" id="IPR003658">
    <property type="entry name" value="Anti-sigma_ant"/>
</dbReference>
<dbReference type="InterPro" id="IPR002645">
    <property type="entry name" value="STAS_dom"/>
</dbReference>
<comment type="similarity">
    <text evidence="1 2">Belongs to the anti-sigma-factor antagonist family.</text>
</comment>
<evidence type="ECO:0000256" key="2">
    <source>
        <dbReference type="RuleBase" id="RU003749"/>
    </source>
</evidence>